<evidence type="ECO:0000313" key="1">
    <source>
        <dbReference type="EMBL" id="CAB4044674.1"/>
    </source>
</evidence>
<reference evidence="1" key="1">
    <citation type="submission" date="2020-04" db="EMBL/GenBank/DDBJ databases">
        <authorList>
            <person name="Alioto T."/>
            <person name="Alioto T."/>
            <person name="Gomez Garrido J."/>
        </authorList>
    </citation>
    <scope>NUCLEOTIDE SEQUENCE</scope>
    <source>
        <strain evidence="1">A484AB</strain>
    </source>
</reference>
<name>A0A7D9M8E1_PARCT</name>
<sequence length="96" mass="11129">MGKQKGGNFKGKKYQRSKQDGGFLLPILLGNVLRPQRQRRAPARHYPPPQYYTQTPIRRKRKRKTQQGGIVKGEWGPHNLGGLVQITPKMIQRRQK</sequence>
<proteinExistence type="predicted"/>
<dbReference type="AlphaFoldDB" id="A0A7D9M8E1"/>
<dbReference type="Proteomes" id="UP001152795">
    <property type="component" value="Unassembled WGS sequence"/>
</dbReference>
<dbReference type="EMBL" id="CACRXK020035789">
    <property type="protein sequence ID" value="CAB4044674.1"/>
    <property type="molecule type" value="Genomic_DNA"/>
</dbReference>
<gene>
    <name evidence="1" type="ORF">PACLA_8A051469</name>
</gene>
<keyword evidence="2" id="KW-1185">Reference proteome</keyword>
<feature type="non-terminal residue" evidence="1">
    <location>
        <position position="96"/>
    </location>
</feature>
<organism evidence="1 2">
    <name type="scientific">Paramuricea clavata</name>
    <name type="common">Red gorgonian</name>
    <name type="synonym">Violescent sea-whip</name>
    <dbReference type="NCBI Taxonomy" id="317549"/>
    <lineage>
        <taxon>Eukaryota</taxon>
        <taxon>Metazoa</taxon>
        <taxon>Cnidaria</taxon>
        <taxon>Anthozoa</taxon>
        <taxon>Octocorallia</taxon>
        <taxon>Malacalcyonacea</taxon>
        <taxon>Plexauridae</taxon>
        <taxon>Paramuricea</taxon>
    </lineage>
</organism>
<accession>A0A7D9M8E1</accession>
<evidence type="ECO:0000313" key="2">
    <source>
        <dbReference type="Proteomes" id="UP001152795"/>
    </source>
</evidence>
<comment type="caution">
    <text evidence="1">The sequence shown here is derived from an EMBL/GenBank/DDBJ whole genome shotgun (WGS) entry which is preliminary data.</text>
</comment>
<protein>
    <submittedName>
        <fullName evidence="1">Uncharacterized protein</fullName>
    </submittedName>
</protein>